<keyword evidence="2 3" id="KW-0067">ATP-binding</keyword>
<keyword evidence="7" id="KW-0808">Transferase</keyword>
<comment type="caution">
    <text evidence="7">The sequence shown here is derived from an EMBL/GenBank/DDBJ whole genome shotgun (WGS) entry which is preliminary data.</text>
</comment>
<keyword evidence="7" id="KW-0675">Receptor</keyword>
<keyword evidence="4" id="KW-0472">Membrane</keyword>
<reference evidence="7" key="1">
    <citation type="submission" date="2016-11" db="EMBL/GenBank/DDBJ databases">
        <title>The genome of Nicotiana attenuata.</title>
        <authorList>
            <person name="Xu S."/>
            <person name="Brockmoeller T."/>
            <person name="Gaquerel E."/>
            <person name="Navarro A."/>
            <person name="Kuhl H."/>
            <person name="Gase K."/>
            <person name="Ling Z."/>
            <person name="Zhou W."/>
            <person name="Kreitzer C."/>
            <person name="Stanke M."/>
            <person name="Tang H."/>
            <person name="Lyons E."/>
            <person name="Pandey P."/>
            <person name="Pandey S.P."/>
            <person name="Timmermann B."/>
            <person name="Baldwin I.T."/>
        </authorList>
    </citation>
    <scope>NUCLEOTIDE SEQUENCE [LARGE SCALE GENOMIC DNA]</scope>
    <source>
        <strain evidence="7">UT</strain>
    </source>
</reference>
<accession>A0A1J6I5B2</accession>
<dbReference type="InterPro" id="IPR000719">
    <property type="entry name" value="Prot_kinase_dom"/>
</dbReference>
<evidence type="ECO:0000259" key="6">
    <source>
        <dbReference type="PROSITE" id="PS50011"/>
    </source>
</evidence>
<dbReference type="EMBL" id="MJEQ01037189">
    <property type="protein sequence ID" value="OIT00230.1"/>
    <property type="molecule type" value="Genomic_DNA"/>
</dbReference>
<dbReference type="InterPro" id="IPR017441">
    <property type="entry name" value="Protein_kinase_ATP_BS"/>
</dbReference>
<dbReference type="OMA" id="INTEMHQ"/>
<evidence type="ECO:0000256" key="5">
    <source>
        <dbReference type="SAM" id="SignalP"/>
    </source>
</evidence>
<protein>
    <submittedName>
        <fullName evidence="7">L-type lectin-domain containing receptor kinase ix.2</fullName>
    </submittedName>
</protein>
<evidence type="ECO:0000256" key="2">
    <source>
        <dbReference type="ARBA" id="ARBA00022840"/>
    </source>
</evidence>
<keyword evidence="5" id="KW-0732">Signal</keyword>
<dbReference type="GO" id="GO:0004672">
    <property type="term" value="F:protein kinase activity"/>
    <property type="evidence" value="ECO:0007669"/>
    <property type="project" value="InterPro"/>
</dbReference>
<sequence length="217" mass="25092">MGHFWLHRWSWTCFALQSIYSWNCTSSLEINDNIINPGVVLPSPKPEHAQSKNKLGLVVGLVSGGCVLFFVCVLMLSAFWRKRKLREDEDNDIFDGSMTREFERSTGPKKFRYSELDRCTNNFAQEKKLGEGGFGGVFKGHLRELSSHIVVKRISRESKQGIKEYVSEVRIISRLRHRHQTTNLSIENILILNKYFKFFEGADIIYTKCPVYSFSDI</sequence>
<organism evidence="7 8">
    <name type="scientific">Nicotiana attenuata</name>
    <name type="common">Coyote tobacco</name>
    <dbReference type="NCBI Taxonomy" id="49451"/>
    <lineage>
        <taxon>Eukaryota</taxon>
        <taxon>Viridiplantae</taxon>
        <taxon>Streptophyta</taxon>
        <taxon>Embryophyta</taxon>
        <taxon>Tracheophyta</taxon>
        <taxon>Spermatophyta</taxon>
        <taxon>Magnoliopsida</taxon>
        <taxon>eudicotyledons</taxon>
        <taxon>Gunneridae</taxon>
        <taxon>Pentapetalae</taxon>
        <taxon>asterids</taxon>
        <taxon>lamiids</taxon>
        <taxon>Solanales</taxon>
        <taxon>Solanaceae</taxon>
        <taxon>Nicotianoideae</taxon>
        <taxon>Nicotianeae</taxon>
        <taxon>Nicotiana</taxon>
    </lineage>
</organism>
<dbReference type="SUPFAM" id="SSF56112">
    <property type="entry name" value="Protein kinase-like (PK-like)"/>
    <property type="match status" value="1"/>
</dbReference>
<evidence type="ECO:0000256" key="4">
    <source>
        <dbReference type="SAM" id="Phobius"/>
    </source>
</evidence>
<keyword evidence="4" id="KW-0812">Transmembrane</keyword>
<dbReference type="InterPro" id="IPR001245">
    <property type="entry name" value="Ser-Thr/Tyr_kinase_cat_dom"/>
</dbReference>
<dbReference type="InterPro" id="IPR011009">
    <property type="entry name" value="Kinase-like_dom_sf"/>
</dbReference>
<evidence type="ECO:0000256" key="3">
    <source>
        <dbReference type="PROSITE-ProRule" id="PRU10141"/>
    </source>
</evidence>
<evidence type="ECO:0000313" key="7">
    <source>
        <dbReference type="EMBL" id="OIT00230.1"/>
    </source>
</evidence>
<dbReference type="GO" id="GO:0030246">
    <property type="term" value="F:carbohydrate binding"/>
    <property type="evidence" value="ECO:0007669"/>
    <property type="project" value="UniProtKB-KW"/>
</dbReference>
<dbReference type="SMR" id="A0A1J6I5B2"/>
<name>A0A1J6I5B2_NICAT</name>
<feature type="signal peptide" evidence="5">
    <location>
        <begin position="1"/>
        <end position="21"/>
    </location>
</feature>
<gene>
    <name evidence="7" type="primary">LECRK92</name>
    <name evidence="7" type="ORF">A4A49_53889</name>
</gene>
<dbReference type="Gramene" id="OIT00230">
    <property type="protein sequence ID" value="OIT00230"/>
    <property type="gene ID" value="A4A49_53889"/>
</dbReference>
<keyword evidence="7" id="KW-0418">Kinase</keyword>
<dbReference type="AlphaFoldDB" id="A0A1J6I5B2"/>
<feature type="binding site" evidence="3">
    <location>
        <position position="152"/>
    </location>
    <ligand>
        <name>ATP</name>
        <dbReference type="ChEBI" id="CHEBI:30616"/>
    </ligand>
</feature>
<dbReference type="GO" id="GO:0051707">
    <property type="term" value="P:response to other organism"/>
    <property type="evidence" value="ECO:0007669"/>
    <property type="project" value="UniProtKB-ARBA"/>
</dbReference>
<dbReference type="InterPro" id="IPR050528">
    <property type="entry name" value="L-type_Lectin-RKs"/>
</dbReference>
<dbReference type="GO" id="GO:0005524">
    <property type="term" value="F:ATP binding"/>
    <property type="evidence" value="ECO:0007669"/>
    <property type="project" value="UniProtKB-UniRule"/>
</dbReference>
<evidence type="ECO:0000256" key="1">
    <source>
        <dbReference type="ARBA" id="ARBA00022741"/>
    </source>
</evidence>
<dbReference type="Gene3D" id="3.30.200.20">
    <property type="entry name" value="Phosphorylase Kinase, domain 1"/>
    <property type="match status" value="1"/>
</dbReference>
<keyword evidence="1 3" id="KW-0547">Nucleotide-binding</keyword>
<dbReference type="PANTHER" id="PTHR27007">
    <property type="match status" value="1"/>
</dbReference>
<keyword evidence="4" id="KW-1133">Transmembrane helix</keyword>
<feature type="domain" description="Protein kinase" evidence="6">
    <location>
        <begin position="123"/>
        <end position="217"/>
    </location>
</feature>
<dbReference type="PROSITE" id="PS50011">
    <property type="entry name" value="PROTEIN_KINASE_DOM"/>
    <property type="match status" value="1"/>
</dbReference>
<feature type="chain" id="PRO_5013380708" evidence="5">
    <location>
        <begin position="22"/>
        <end position="217"/>
    </location>
</feature>
<proteinExistence type="predicted"/>
<evidence type="ECO:0000313" key="8">
    <source>
        <dbReference type="Proteomes" id="UP000187609"/>
    </source>
</evidence>
<feature type="transmembrane region" description="Helical" evidence="4">
    <location>
        <begin position="55"/>
        <end position="76"/>
    </location>
</feature>
<keyword evidence="8" id="KW-1185">Reference proteome</keyword>
<dbReference type="Pfam" id="PF07714">
    <property type="entry name" value="PK_Tyr_Ser-Thr"/>
    <property type="match status" value="1"/>
</dbReference>
<dbReference type="Proteomes" id="UP000187609">
    <property type="component" value="Unassembled WGS sequence"/>
</dbReference>
<dbReference type="PROSITE" id="PS00107">
    <property type="entry name" value="PROTEIN_KINASE_ATP"/>
    <property type="match status" value="1"/>
</dbReference>